<dbReference type="SUPFAM" id="SSF54637">
    <property type="entry name" value="Thioesterase/thiol ester dehydrase-isomerase"/>
    <property type="match status" value="1"/>
</dbReference>
<comment type="caution">
    <text evidence="1">The sequence shown here is derived from an EMBL/GenBank/DDBJ whole genome shotgun (WGS) entry which is preliminary data.</text>
</comment>
<dbReference type="InterPro" id="IPR029069">
    <property type="entry name" value="HotDog_dom_sf"/>
</dbReference>
<gene>
    <name evidence="1" type="ORF">SMD31_15445</name>
</gene>
<name>A0ABU5E161_9PROT</name>
<dbReference type="Gene3D" id="3.10.129.10">
    <property type="entry name" value="Hotdog Thioesterase"/>
    <property type="match status" value="1"/>
</dbReference>
<dbReference type="InterPro" id="IPR016776">
    <property type="entry name" value="ApeP-like_dehydratase"/>
</dbReference>
<sequence>MVMQACPYPVTDLLPHSGRMVLLDRVSGFTDAAIEADLRVRSDNIFFERGQGVAAHIAIEWMAQACGAFVGLEARRQNLPVRIGFLLGTRNFSATRAWFREGEQLVVRAELVFRDGETGVFDCTLRGADVLARAQLTLHQPVDLAAVLISQGIDLTKLDRQ</sequence>
<accession>A0ABU5E161</accession>
<dbReference type="Pfam" id="PF22817">
    <property type="entry name" value="ApeP-like"/>
    <property type="match status" value="1"/>
</dbReference>
<evidence type="ECO:0000313" key="1">
    <source>
        <dbReference type="EMBL" id="MDY0873336.1"/>
    </source>
</evidence>
<protein>
    <recommendedName>
        <fullName evidence="3">3-hydroxylacyl-ACP dehydratase</fullName>
    </recommendedName>
</protein>
<evidence type="ECO:0008006" key="3">
    <source>
        <dbReference type="Google" id="ProtNLM"/>
    </source>
</evidence>
<organism evidence="1 2">
    <name type="scientific">Dongia rigui</name>
    <dbReference type="NCBI Taxonomy" id="940149"/>
    <lineage>
        <taxon>Bacteria</taxon>
        <taxon>Pseudomonadati</taxon>
        <taxon>Pseudomonadota</taxon>
        <taxon>Alphaproteobacteria</taxon>
        <taxon>Rhodospirillales</taxon>
        <taxon>Dongiaceae</taxon>
        <taxon>Dongia</taxon>
    </lineage>
</organism>
<dbReference type="Proteomes" id="UP001271769">
    <property type="component" value="Unassembled WGS sequence"/>
</dbReference>
<reference evidence="1 2" key="1">
    <citation type="journal article" date="2013" name="Antonie Van Leeuwenhoek">
        <title>Dongia rigui sp. nov., isolated from freshwater of a large wetland in Korea.</title>
        <authorList>
            <person name="Baik K.S."/>
            <person name="Hwang Y.M."/>
            <person name="Choi J.S."/>
            <person name="Kwon J."/>
            <person name="Seong C.N."/>
        </authorList>
    </citation>
    <scope>NUCLEOTIDE SEQUENCE [LARGE SCALE GENOMIC DNA]</scope>
    <source>
        <strain evidence="1 2">04SU4-P</strain>
    </source>
</reference>
<evidence type="ECO:0000313" key="2">
    <source>
        <dbReference type="Proteomes" id="UP001271769"/>
    </source>
</evidence>
<proteinExistence type="predicted"/>
<keyword evidence="2" id="KW-1185">Reference proteome</keyword>
<dbReference type="EMBL" id="JAXCLX010000002">
    <property type="protein sequence ID" value="MDY0873336.1"/>
    <property type="molecule type" value="Genomic_DNA"/>
</dbReference>
<dbReference type="RefSeq" id="WP_320501790.1">
    <property type="nucleotide sequence ID" value="NZ_JAXCLX010000002.1"/>
</dbReference>
<dbReference type="PIRSF" id="PIRSF020565">
    <property type="entry name" value="3Ho_Ac_ACP_DH_prd"/>
    <property type="match status" value="1"/>
</dbReference>